<keyword evidence="5 7" id="KW-1133">Transmembrane helix</keyword>
<gene>
    <name evidence="10" type="ORF">MSMAS_2796</name>
</gene>
<dbReference type="InterPro" id="IPR023408">
    <property type="entry name" value="MscS_beta-dom_sf"/>
</dbReference>
<feature type="transmembrane region" description="Helical" evidence="7">
    <location>
        <begin position="162"/>
        <end position="181"/>
    </location>
</feature>
<sequence length="364" mass="42155">MITTDTLITIGNILIRIVAIIVLIISAIIVSRLIMKRLFWPRIKKTRTELDDRIFHLFESFLLIIIILFGIQAMIRLLEEYLGIYAEFTDDIFFLVYWITGVYISFRIISIVSNWYLSRVPLRDRETIDKRLIYSIRNILMFTVSFLAFLVLLDYFEITGAALTAMLAALGIGGIIVGLAAQNTLSNIITGIVLLIDRPFRIGDRIHIEKLDTWGDVIEIGWRSTRIMTMDNRLVAIPNSIIGTELVINYSTPEKMFRIETDVIVSYGPDAEYVRGLIVDALKSEKWVMQERPVQALLFEFTESGIKFRVRCWIEDYVEKRISEDRLNTAVYKALIDKKIAMPSSYLVFYFANPEDNRMVYTKE</sequence>
<dbReference type="PANTHER" id="PTHR30221:SF1">
    <property type="entry name" value="SMALL-CONDUCTANCE MECHANOSENSITIVE CHANNEL"/>
    <property type="match status" value="1"/>
</dbReference>
<evidence type="ECO:0000313" key="10">
    <source>
        <dbReference type="EMBL" id="AKB65992.1"/>
    </source>
</evidence>
<protein>
    <submittedName>
        <fullName evidence="10">Potassium efflux system KefA protein</fullName>
    </submittedName>
</protein>
<evidence type="ECO:0000256" key="7">
    <source>
        <dbReference type="SAM" id="Phobius"/>
    </source>
</evidence>
<feature type="transmembrane region" description="Helical" evidence="7">
    <location>
        <begin position="54"/>
        <end position="75"/>
    </location>
</feature>
<evidence type="ECO:0000313" key="11">
    <source>
        <dbReference type="Proteomes" id="UP000033097"/>
    </source>
</evidence>
<dbReference type="Gene3D" id="2.30.30.60">
    <property type="match status" value="1"/>
</dbReference>
<feature type="transmembrane region" description="Helical" evidence="7">
    <location>
        <begin position="13"/>
        <end position="34"/>
    </location>
</feature>
<dbReference type="SUPFAM" id="SSF82861">
    <property type="entry name" value="Mechanosensitive channel protein MscS (YggB), transmembrane region"/>
    <property type="match status" value="1"/>
</dbReference>
<feature type="transmembrane region" description="Helical" evidence="7">
    <location>
        <begin position="95"/>
        <end position="117"/>
    </location>
</feature>
<evidence type="ECO:0000256" key="3">
    <source>
        <dbReference type="ARBA" id="ARBA00022475"/>
    </source>
</evidence>
<keyword evidence="4 7" id="KW-0812">Transmembrane</keyword>
<dbReference type="KEGG" id="mmj:MSMAS_2796"/>
<feature type="transmembrane region" description="Helical" evidence="7">
    <location>
        <begin position="138"/>
        <end position="156"/>
    </location>
</feature>
<dbReference type="PATRIC" id="fig|213585.10.peg.3517"/>
<dbReference type="Gene3D" id="1.10.287.1260">
    <property type="match status" value="1"/>
</dbReference>
<evidence type="ECO:0000256" key="4">
    <source>
        <dbReference type="ARBA" id="ARBA00022692"/>
    </source>
</evidence>
<name>A0A0E3RKC0_METMZ</name>
<dbReference type="InterPro" id="IPR006685">
    <property type="entry name" value="MscS_channel_2nd"/>
</dbReference>
<dbReference type="Gene3D" id="3.30.70.100">
    <property type="match status" value="1"/>
</dbReference>
<dbReference type="PANTHER" id="PTHR30221">
    <property type="entry name" value="SMALL-CONDUCTANCE MECHANOSENSITIVE CHANNEL"/>
    <property type="match status" value="1"/>
</dbReference>
<keyword evidence="3" id="KW-1003">Cell membrane</keyword>
<dbReference type="GO" id="GO:0008381">
    <property type="term" value="F:mechanosensitive monoatomic ion channel activity"/>
    <property type="evidence" value="ECO:0007669"/>
    <property type="project" value="InterPro"/>
</dbReference>
<dbReference type="Pfam" id="PF21082">
    <property type="entry name" value="MS_channel_3rd"/>
    <property type="match status" value="1"/>
</dbReference>
<dbReference type="EMBL" id="CP009512">
    <property type="protein sequence ID" value="AKB65992.1"/>
    <property type="molecule type" value="Genomic_DNA"/>
</dbReference>
<feature type="domain" description="Mechanosensitive ion channel MscS" evidence="8">
    <location>
        <begin position="183"/>
        <end position="251"/>
    </location>
</feature>
<evidence type="ECO:0000256" key="6">
    <source>
        <dbReference type="ARBA" id="ARBA00023136"/>
    </source>
</evidence>
<comment type="subcellular location">
    <subcellularLocation>
        <location evidence="1">Cell membrane</location>
        <topology evidence="1">Multi-pass membrane protein</topology>
    </subcellularLocation>
</comment>
<dbReference type="AlphaFoldDB" id="A0A0E3RKC0"/>
<dbReference type="InterPro" id="IPR010920">
    <property type="entry name" value="LSM_dom_sf"/>
</dbReference>
<evidence type="ECO:0000256" key="5">
    <source>
        <dbReference type="ARBA" id="ARBA00022989"/>
    </source>
</evidence>
<organism evidence="10 11">
    <name type="scientific">Methanosarcina mazei S-6</name>
    <dbReference type="NCBI Taxonomy" id="213585"/>
    <lineage>
        <taxon>Archaea</taxon>
        <taxon>Methanobacteriati</taxon>
        <taxon>Methanobacteriota</taxon>
        <taxon>Stenosarchaea group</taxon>
        <taxon>Methanomicrobia</taxon>
        <taxon>Methanosarcinales</taxon>
        <taxon>Methanosarcinaceae</taxon>
        <taxon>Methanosarcina</taxon>
    </lineage>
</organism>
<comment type="similarity">
    <text evidence="2">Belongs to the MscS (TC 1.A.23) family.</text>
</comment>
<evidence type="ECO:0000259" key="8">
    <source>
        <dbReference type="Pfam" id="PF00924"/>
    </source>
</evidence>
<feature type="domain" description="Mechanosensitive ion channel MscS C-terminal" evidence="9">
    <location>
        <begin position="259"/>
        <end position="320"/>
    </location>
</feature>
<dbReference type="RefSeq" id="WP_048045889.1">
    <property type="nucleotide sequence ID" value="NZ_CP009512.1"/>
</dbReference>
<evidence type="ECO:0000256" key="1">
    <source>
        <dbReference type="ARBA" id="ARBA00004651"/>
    </source>
</evidence>
<accession>A0A0E3RKC0</accession>
<evidence type="ECO:0000256" key="2">
    <source>
        <dbReference type="ARBA" id="ARBA00008017"/>
    </source>
</evidence>
<proteinExistence type="inferred from homology"/>
<evidence type="ECO:0000259" key="9">
    <source>
        <dbReference type="Pfam" id="PF21082"/>
    </source>
</evidence>
<keyword evidence="6 7" id="KW-0472">Membrane</keyword>
<dbReference type="InterPro" id="IPR049278">
    <property type="entry name" value="MS_channel_C"/>
</dbReference>
<dbReference type="SUPFAM" id="SSF82689">
    <property type="entry name" value="Mechanosensitive channel protein MscS (YggB), C-terminal domain"/>
    <property type="match status" value="1"/>
</dbReference>
<dbReference type="InterPro" id="IPR011066">
    <property type="entry name" value="MscS_channel_C_sf"/>
</dbReference>
<dbReference type="SUPFAM" id="SSF50182">
    <property type="entry name" value="Sm-like ribonucleoproteins"/>
    <property type="match status" value="1"/>
</dbReference>
<dbReference type="Proteomes" id="UP000033097">
    <property type="component" value="Chromosome"/>
</dbReference>
<dbReference type="GeneID" id="24840547"/>
<dbReference type="HOGENOM" id="CLU_037945_0_1_2"/>
<dbReference type="InterPro" id="IPR011014">
    <property type="entry name" value="MscS_channel_TM-2"/>
</dbReference>
<dbReference type="InterPro" id="IPR045275">
    <property type="entry name" value="MscS_archaea/bacteria_type"/>
</dbReference>
<dbReference type="GO" id="GO:0005886">
    <property type="term" value="C:plasma membrane"/>
    <property type="evidence" value="ECO:0007669"/>
    <property type="project" value="UniProtKB-SubCell"/>
</dbReference>
<reference evidence="10 11" key="1">
    <citation type="submission" date="2014-07" db="EMBL/GenBank/DDBJ databases">
        <title>Methanogenic archaea and the global carbon cycle.</title>
        <authorList>
            <person name="Henriksen J.R."/>
            <person name="Luke J."/>
            <person name="Reinhart S."/>
            <person name="Benedict M.N."/>
            <person name="Youngblut N.D."/>
            <person name="Metcalf M.E."/>
            <person name="Whitaker R.J."/>
            <person name="Metcalf W.W."/>
        </authorList>
    </citation>
    <scope>NUCLEOTIDE SEQUENCE [LARGE SCALE GENOMIC DNA]</scope>
    <source>
        <strain evidence="10 11">S-6</strain>
    </source>
</reference>
<dbReference type="Pfam" id="PF00924">
    <property type="entry name" value="MS_channel_2nd"/>
    <property type="match status" value="1"/>
</dbReference>
<dbReference type="STRING" id="213585.MSMAS_2796"/>